<organism evidence="1 2">
    <name type="scientific">Camellia lanceoleosa</name>
    <dbReference type="NCBI Taxonomy" id="1840588"/>
    <lineage>
        <taxon>Eukaryota</taxon>
        <taxon>Viridiplantae</taxon>
        <taxon>Streptophyta</taxon>
        <taxon>Embryophyta</taxon>
        <taxon>Tracheophyta</taxon>
        <taxon>Spermatophyta</taxon>
        <taxon>Magnoliopsida</taxon>
        <taxon>eudicotyledons</taxon>
        <taxon>Gunneridae</taxon>
        <taxon>Pentapetalae</taxon>
        <taxon>asterids</taxon>
        <taxon>Ericales</taxon>
        <taxon>Theaceae</taxon>
        <taxon>Camellia</taxon>
    </lineage>
</organism>
<evidence type="ECO:0000313" key="2">
    <source>
        <dbReference type="Proteomes" id="UP001060215"/>
    </source>
</evidence>
<sequence>MRHDIAVILRSGQDATARIRQQRANTSIADGCDTLFLGVAADSHYSLHINCGGNEAIFNNSKYEVDLEVRGASMFYSGQNWAFSSTGNFMDNDLEAVVYIDANTSTLHNVSAIDSELTLKTLSWKDGKNNQ</sequence>
<accession>A0ACC0FRD4</accession>
<dbReference type="EMBL" id="CM045770">
    <property type="protein sequence ID" value="KAI7990595.1"/>
    <property type="molecule type" value="Genomic_DNA"/>
</dbReference>
<proteinExistence type="predicted"/>
<protein>
    <submittedName>
        <fullName evidence="1">LRR receptor-like serine/threonine-protein kinase</fullName>
    </submittedName>
</protein>
<comment type="caution">
    <text evidence="1">The sequence shown here is derived from an EMBL/GenBank/DDBJ whole genome shotgun (WGS) entry which is preliminary data.</text>
</comment>
<evidence type="ECO:0000313" key="1">
    <source>
        <dbReference type="EMBL" id="KAI7990595.1"/>
    </source>
</evidence>
<name>A0ACC0FRD4_9ERIC</name>
<keyword evidence="2" id="KW-1185">Reference proteome</keyword>
<dbReference type="Proteomes" id="UP001060215">
    <property type="component" value="Chromosome 13"/>
</dbReference>
<gene>
    <name evidence="1" type="ORF">LOK49_LG12G01437</name>
</gene>
<reference evidence="1 2" key="1">
    <citation type="journal article" date="2022" name="Plant J.">
        <title>Chromosome-level genome of Camellia lanceoleosa provides a valuable resource for understanding genome evolution and self-incompatibility.</title>
        <authorList>
            <person name="Gong W."/>
            <person name="Xiao S."/>
            <person name="Wang L."/>
            <person name="Liao Z."/>
            <person name="Chang Y."/>
            <person name="Mo W."/>
            <person name="Hu G."/>
            <person name="Li W."/>
            <person name="Zhao G."/>
            <person name="Zhu H."/>
            <person name="Hu X."/>
            <person name="Ji K."/>
            <person name="Xiang X."/>
            <person name="Song Q."/>
            <person name="Yuan D."/>
            <person name="Jin S."/>
            <person name="Zhang L."/>
        </authorList>
    </citation>
    <scope>NUCLEOTIDE SEQUENCE [LARGE SCALE GENOMIC DNA]</scope>
    <source>
        <strain evidence="1">SQ_2022a</strain>
    </source>
</reference>